<name>A0A3P7LI42_DIBLA</name>
<dbReference type="PANTHER" id="PTHR13388">
    <property type="entry name" value="DETONATOR, ISOFORM E"/>
    <property type="match status" value="1"/>
</dbReference>
<dbReference type="InterPro" id="IPR026307">
    <property type="entry name" value="TMEM132"/>
</dbReference>
<dbReference type="Proteomes" id="UP000281553">
    <property type="component" value="Unassembled WGS sequence"/>
</dbReference>
<feature type="region of interest" description="Disordered" evidence="1">
    <location>
        <begin position="242"/>
        <end position="261"/>
    </location>
</feature>
<reference evidence="3 4" key="1">
    <citation type="submission" date="2018-11" db="EMBL/GenBank/DDBJ databases">
        <authorList>
            <consortium name="Pathogen Informatics"/>
        </authorList>
    </citation>
    <scope>NUCLEOTIDE SEQUENCE [LARGE SCALE GENOMIC DNA]</scope>
</reference>
<evidence type="ECO:0000256" key="2">
    <source>
        <dbReference type="SAM" id="Phobius"/>
    </source>
</evidence>
<evidence type="ECO:0000256" key="1">
    <source>
        <dbReference type="SAM" id="MobiDB-lite"/>
    </source>
</evidence>
<feature type="region of interest" description="Disordered" evidence="1">
    <location>
        <begin position="343"/>
        <end position="388"/>
    </location>
</feature>
<gene>
    <name evidence="3" type="ORF">DILT_LOCUS5389</name>
</gene>
<dbReference type="AlphaFoldDB" id="A0A3P7LI42"/>
<proteinExistence type="predicted"/>
<accession>A0A3P7LI42</accession>
<keyword evidence="4" id="KW-1185">Reference proteome</keyword>
<evidence type="ECO:0000313" key="3">
    <source>
        <dbReference type="EMBL" id="VDN09558.1"/>
    </source>
</evidence>
<feature type="region of interest" description="Disordered" evidence="1">
    <location>
        <begin position="19"/>
        <end position="60"/>
    </location>
</feature>
<feature type="region of interest" description="Disordered" evidence="1">
    <location>
        <begin position="534"/>
        <end position="562"/>
    </location>
</feature>
<dbReference type="EMBL" id="UYRU01047311">
    <property type="protein sequence ID" value="VDN09558.1"/>
    <property type="molecule type" value="Genomic_DNA"/>
</dbReference>
<feature type="region of interest" description="Disordered" evidence="1">
    <location>
        <begin position="406"/>
        <end position="435"/>
    </location>
</feature>
<dbReference type="OrthoDB" id="6261457at2759"/>
<feature type="transmembrane region" description="Helical" evidence="2">
    <location>
        <begin position="90"/>
        <end position="111"/>
    </location>
</feature>
<keyword evidence="2" id="KW-0812">Transmembrane</keyword>
<feature type="compositionally biased region" description="Basic and acidic residues" evidence="1">
    <location>
        <begin position="19"/>
        <end position="30"/>
    </location>
</feature>
<feature type="compositionally biased region" description="Polar residues" evidence="1">
    <location>
        <begin position="376"/>
        <end position="388"/>
    </location>
</feature>
<dbReference type="PANTHER" id="PTHR13388:SF11">
    <property type="entry name" value="DETONATOR, ISOFORM E"/>
    <property type="match status" value="1"/>
</dbReference>
<protein>
    <submittedName>
        <fullName evidence="3">Uncharacterized protein</fullName>
    </submittedName>
</protein>
<keyword evidence="2" id="KW-1133">Transmembrane helix</keyword>
<organism evidence="3 4">
    <name type="scientific">Dibothriocephalus latus</name>
    <name type="common">Fish tapeworm</name>
    <name type="synonym">Diphyllobothrium latum</name>
    <dbReference type="NCBI Taxonomy" id="60516"/>
    <lineage>
        <taxon>Eukaryota</taxon>
        <taxon>Metazoa</taxon>
        <taxon>Spiralia</taxon>
        <taxon>Lophotrochozoa</taxon>
        <taxon>Platyhelminthes</taxon>
        <taxon>Cestoda</taxon>
        <taxon>Eucestoda</taxon>
        <taxon>Diphyllobothriidea</taxon>
        <taxon>Diphyllobothriidae</taxon>
        <taxon>Dibothriocephalus</taxon>
    </lineage>
</organism>
<evidence type="ECO:0000313" key="4">
    <source>
        <dbReference type="Proteomes" id="UP000281553"/>
    </source>
</evidence>
<sequence>MRPSGYRTADDYLAAKQFAEKAKGSPRDPSKPSSLFEASKKFSPVATLPANDSESPNERLTHTENGRIVAASEDSNALLRKSGVSTNRPALELTMYILLGLFVLIALIFAVNCGAMVARYRWEHARIAKEAYRLQHLSELAMNGHNEDSAMESSGPTVAQDYHSSHSEFFTEPAVINSPSDWKTAFLSVWRTFGRRFSRRVDSNQPMSADNDWVWLGRDVLERRTKTIPSSRGVTKLDLLQDAEQQEEEEEGAAAAAGRSIRNLPQHKDSWTENCLLAEPPAPCSSVLLTEAVVLPMQTSSDFSSAGADYHFCRQNTLQRPSAPGRPPQLRSNDEGYTRLLSGSANRCQDKSQMALPESTSKDPKPNKLHFYDSSAPATTFSPSHPQKWQDNENFFIRFPETDTKTACGPPYASTAYNSRSRRRTSRPVLPQAGGPGCITDQAATCFGSASNPLGSHHRHSESHRQLLHSNWPHHMTISTPSPWVHRKYSQASVNQRFPPKLTLTPDLQRSPQCHSFGYQTLPASNLAWQECSDSEVDQPDGAPVEANSEFETPPSPPIRTSSKFSQRISYISSGQHANLFRPVSFPSSVMVQSPLVINTAVNDVYNLLDSEPSLQNSTRLTAHNRHFVSCGAECQVNDEQCPRRAWSHSRIFPSISATTPNSTSEDIQGAGGSIVNCPPSGDAKPLYNLPDCCKPLGRDSKETQLPPCKAYKVGYCYHQKAQPEKERSVYANCTFALSPSALSRYHALLPSKQLVAGMRRSIT</sequence>
<keyword evidence="2" id="KW-0472">Membrane</keyword>